<accession>A0ABP8PHQ3</accession>
<keyword evidence="2" id="KW-0812">Transmembrane</keyword>
<protein>
    <submittedName>
        <fullName evidence="3">Uncharacterized protein</fullName>
    </submittedName>
</protein>
<dbReference type="Proteomes" id="UP001500503">
    <property type="component" value="Unassembled WGS sequence"/>
</dbReference>
<evidence type="ECO:0000313" key="4">
    <source>
        <dbReference type="Proteomes" id="UP001500503"/>
    </source>
</evidence>
<evidence type="ECO:0000256" key="2">
    <source>
        <dbReference type="SAM" id="Phobius"/>
    </source>
</evidence>
<feature type="compositionally biased region" description="Polar residues" evidence="1">
    <location>
        <begin position="13"/>
        <end position="24"/>
    </location>
</feature>
<keyword evidence="4" id="KW-1185">Reference proteome</keyword>
<feature type="compositionally biased region" description="Basic and acidic residues" evidence="1">
    <location>
        <begin position="202"/>
        <end position="216"/>
    </location>
</feature>
<dbReference type="RefSeq" id="WP_345459299.1">
    <property type="nucleotide sequence ID" value="NZ_BAABHF010000012.1"/>
</dbReference>
<proteinExistence type="predicted"/>
<feature type="compositionally biased region" description="Low complexity" evidence="1">
    <location>
        <begin position="171"/>
        <end position="201"/>
    </location>
</feature>
<feature type="compositionally biased region" description="Low complexity" evidence="1">
    <location>
        <begin position="81"/>
        <end position="92"/>
    </location>
</feature>
<feature type="compositionally biased region" description="Basic and acidic residues" evidence="1">
    <location>
        <begin position="93"/>
        <end position="104"/>
    </location>
</feature>
<feature type="region of interest" description="Disordered" evidence="1">
    <location>
        <begin position="409"/>
        <end position="441"/>
    </location>
</feature>
<evidence type="ECO:0000256" key="1">
    <source>
        <dbReference type="SAM" id="MobiDB-lite"/>
    </source>
</evidence>
<feature type="transmembrane region" description="Helical" evidence="2">
    <location>
        <begin position="383"/>
        <end position="403"/>
    </location>
</feature>
<comment type="caution">
    <text evidence="3">The sequence shown here is derived from an EMBL/GenBank/DDBJ whole genome shotgun (WGS) entry which is preliminary data.</text>
</comment>
<reference evidence="4" key="1">
    <citation type="journal article" date="2019" name="Int. J. Syst. Evol. Microbiol.">
        <title>The Global Catalogue of Microorganisms (GCM) 10K type strain sequencing project: providing services to taxonomists for standard genome sequencing and annotation.</title>
        <authorList>
            <consortium name="The Broad Institute Genomics Platform"/>
            <consortium name="The Broad Institute Genome Sequencing Center for Infectious Disease"/>
            <person name="Wu L."/>
            <person name="Ma J."/>
        </authorList>
    </citation>
    <scope>NUCLEOTIDE SEQUENCE [LARGE SCALE GENOMIC DNA]</scope>
    <source>
        <strain evidence="4">JCM 17933</strain>
    </source>
</reference>
<feature type="compositionally biased region" description="Low complexity" evidence="1">
    <location>
        <begin position="411"/>
        <end position="423"/>
    </location>
</feature>
<organism evidence="3 4">
    <name type="scientific">Actinoallomurus oryzae</name>
    <dbReference type="NCBI Taxonomy" id="502180"/>
    <lineage>
        <taxon>Bacteria</taxon>
        <taxon>Bacillati</taxon>
        <taxon>Actinomycetota</taxon>
        <taxon>Actinomycetes</taxon>
        <taxon>Streptosporangiales</taxon>
        <taxon>Thermomonosporaceae</taxon>
        <taxon>Actinoallomurus</taxon>
    </lineage>
</organism>
<sequence>MSDQGDAGAWRPATSQNDQNSVPDDTTGPLPKISEEESGGQGFPSVTGQSSVNGPAPSWPADDDAPTGGFPAVSASEEQQAPASPSSRSPFEPADRSESPREPADEVEDPGPNGATPKFGTEVQNPRPAEQSFGSFDDSSFSDTSFGDSSFRNTSFGDASFGGASSGSGSFGTSSFGDSSPEPAEPETPSSFGSGSFGSTGFDDKPFGSNGFDDKPAGAPGSSYGRETFSAESSYGRETFSAESAPESSYGRETFSTESAPESSYGRETFSAESGAAVSSGTGAPPEGVSSTTGAFSLPQAEKRPTAEDEAAENDFFAPDDHPPMWDKVVAPSGPPPKPGKPSSGNLRLPEWMREEGAAGGGGEAGGAIASYDDEEGGSRRPLFIGVGILVVGLVAVAGVYFLKNNGDSKAAPAAAPTTANTPSHSPSRPAQQNEPARKALPRFKGVHTKALGRLADRRSGLSYARFAKPWAAAAKNSPMNELGFSTSQFAVTEKAGGQPKHWARLMSAELSGTAKDAYTGPGTERAAAAEAARVYEARMFGFQHKKRVLANQPLTIGGHKGWLVSDYLTYRRPGVKATGDIVAVALVDTGKKTPGIVFMTVPNTNKKLWPDINFVVRSLRVL</sequence>
<name>A0ABP8PHQ3_9ACTN</name>
<gene>
    <name evidence="3" type="ORF">GCM10023191_015820</name>
</gene>
<feature type="region of interest" description="Disordered" evidence="1">
    <location>
        <begin position="1"/>
        <end position="348"/>
    </location>
</feature>
<feature type="compositionally biased region" description="Low complexity" evidence="1">
    <location>
        <begin position="132"/>
        <end position="163"/>
    </location>
</feature>
<feature type="compositionally biased region" description="Polar residues" evidence="1">
    <location>
        <begin position="44"/>
        <end position="53"/>
    </location>
</feature>
<feature type="region of interest" description="Disordered" evidence="1">
    <location>
        <begin position="356"/>
        <end position="375"/>
    </location>
</feature>
<keyword evidence="2" id="KW-0472">Membrane</keyword>
<feature type="compositionally biased region" description="Polar residues" evidence="1">
    <location>
        <begin position="424"/>
        <end position="435"/>
    </location>
</feature>
<dbReference type="EMBL" id="BAABHF010000012">
    <property type="protein sequence ID" value="GAA4487640.1"/>
    <property type="molecule type" value="Genomic_DNA"/>
</dbReference>
<evidence type="ECO:0000313" key="3">
    <source>
        <dbReference type="EMBL" id="GAA4487640.1"/>
    </source>
</evidence>
<keyword evidence="2" id="KW-1133">Transmembrane helix</keyword>